<comment type="caution">
    <text evidence="2">The sequence shown here is derived from an EMBL/GenBank/DDBJ whole genome shotgun (WGS) entry which is preliminary data.</text>
</comment>
<feature type="region of interest" description="Disordered" evidence="1">
    <location>
        <begin position="249"/>
        <end position="295"/>
    </location>
</feature>
<reference evidence="2" key="1">
    <citation type="submission" date="2021-09" db="EMBL/GenBank/DDBJ databases">
        <title>A high-quality genome of the endoparasitic fungus Hirsutella rhossiliensis with a comparison of Hirsutella genomes reveals transposable elements contributing to genome size variation.</title>
        <authorList>
            <person name="Lin R."/>
            <person name="Jiao Y."/>
            <person name="Sun X."/>
            <person name="Ling J."/>
            <person name="Xie B."/>
            <person name="Cheng X."/>
        </authorList>
    </citation>
    <scope>NUCLEOTIDE SEQUENCE</scope>
    <source>
        <strain evidence="2">HR02</strain>
    </source>
</reference>
<dbReference type="Proteomes" id="UP000824596">
    <property type="component" value="Unassembled WGS sequence"/>
</dbReference>
<accession>A0A9P8SKM0</accession>
<gene>
    <name evidence="2" type="ORF">HRG_03390</name>
</gene>
<organism evidence="2 3">
    <name type="scientific">Hirsutella rhossiliensis</name>
    <dbReference type="NCBI Taxonomy" id="111463"/>
    <lineage>
        <taxon>Eukaryota</taxon>
        <taxon>Fungi</taxon>
        <taxon>Dikarya</taxon>
        <taxon>Ascomycota</taxon>
        <taxon>Pezizomycotina</taxon>
        <taxon>Sordariomycetes</taxon>
        <taxon>Hypocreomycetidae</taxon>
        <taxon>Hypocreales</taxon>
        <taxon>Ophiocordycipitaceae</taxon>
        <taxon>Hirsutella</taxon>
    </lineage>
</organism>
<dbReference type="RefSeq" id="XP_044722887.1">
    <property type="nucleotide sequence ID" value="XM_044861861.1"/>
</dbReference>
<feature type="region of interest" description="Disordered" evidence="1">
    <location>
        <begin position="1"/>
        <end position="43"/>
    </location>
</feature>
<feature type="compositionally biased region" description="Basic and acidic residues" evidence="1">
    <location>
        <begin position="1"/>
        <end position="10"/>
    </location>
</feature>
<feature type="compositionally biased region" description="Low complexity" evidence="1">
    <location>
        <begin position="14"/>
        <end position="43"/>
    </location>
</feature>
<dbReference type="AlphaFoldDB" id="A0A9P8SKM0"/>
<feature type="region of interest" description="Disordered" evidence="1">
    <location>
        <begin position="96"/>
        <end position="117"/>
    </location>
</feature>
<evidence type="ECO:0000256" key="1">
    <source>
        <dbReference type="SAM" id="MobiDB-lite"/>
    </source>
</evidence>
<feature type="compositionally biased region" description="Polar residues" evidence="1">
    <location>
        <begin position="97"/>
        <end position="111"/>
    </location>
</feature>
<keyword evidence="3" id="KW-1185">Reference proteome</keyword>
<evidence type="ECO:0000313" key="2">
    <source>
        <dbReference type="EMBL" id="KAH0965374.1"/>
    </source>
</evidence>
<dbReference type="EMBL" id="JAIZPD010000003">
    <property type="protein sequence ID" value="KAH0965374.1"/>
    <property type="molecule type" value="Genomic_DNA"/>
</dbReference>
<dbReference type="OrthoDB" id="5235778at2759"/>
<name>A0A9P8SKM0_9HYPO</name>
<feature type="compositionally biased region" description="Basic and acidic residues" evidence="1">
    <location>
        <begin position="274"/>
        <end position="286"/>
    </location>
</feature>
<protein>
    <submittedName>
        <fullName evidence="2">Uncharacterized protein</fullName>
    </submittedName>
</protein>
<sequence>MEESATEKYSKPQVAPTVPKSSSAASAAGGHEPAAATAPSPAAGFRESSLAAGAGADATAAAMVGDESSRQAVSHYPKRKRACLYNDLSESKMEISQPASTQSMTVHQTRFPTDPLPGTRPTRILLGYWKQSSEPDPRDRHAVYGILAHDNKFRVKVVRETRDGRFVDGNFPSGAGALWIPYEEVGFENHLKALNKQEVKEYCRIRQYQLDHGEIDRKRIGNETRAVYEAKTRTRTPIKQTSVAMPTFGITRPANVDMDRTSPRTSYGGGEPGQSRRIDPRADRRAPRQLLNENELSSAQLRQRLHVIERTSALARRELARAEAAQDRADRLALTRERAFFAAANNAVAIAAPASAINGRTLLHESEDTQHVNKVWARKESFRMKAYAEDAKMHDGVKYGRKSTGPFTGKFVSAGTIVHIDGEDYVEYRVLTKPF</sequence>
<evidence type="ECO:0000313" key="3">
    <source>
        <dbReference type="Proteomes" id="UP000824596"/>
    </source>
</evidence>
<dbReference type="GeneID" id="68352519"/>
<proteinExistence type="predicted"/>